<accession>A0A811PTP6</accession>
<evidence type="ECO:0000256" key="1">
    <source>
        <dbReference type="SAM" id="MobiDB-lite"/>
    </source>
</evidence>
<dbReference type="OrthoDB" id="2014733at2759"/>
<protein>
    <recommendedName>
        <fullName evidence="4">Transducin/WD40 repeat-like superfamily protein</fullName>
    </recommendedName>
</protein>
<dbReference type="PANTHER" id="PTHR31789">
    <property type="entry name" value="OS05G0482600 PROTEIN"/>
    <property type="match status" value="1"/>
</dbReference>
<sequence length="697" mass="78928">MEHHHKPGLRVRLRITAARRRAWLSAGLRSTCRKPSRRDPSDSVHKVARREIGGGHRRPPRPAAPSSSAFSCPEKFRNFQLQEEYDTYDDEVHFLVQLPFLWTRTKIIEIVAAKDVIFALSQSGLCAAFNRIYESDRFSSLKCRTTPIEYIRKGQRNDGFPLFETESLKYPGFVEFDDVNGKVLTFSAQDSTYKVFDLKNYNFLYSICDKNIQEIKISPGIMLVIYQKTNCHVPLTILSIEDGTPLKTFNQLLHRNRKVDFIEQFNEKLLVKRDKENLQIIDVRHSDLIEVNKTEFMTPSAFIFLYENNLFLTFCNRTVAAWNFRGELVTSFEDHELWHPNCNTNNIYITADQDLIISYCKVSKQSTDCADSEAGEARRHPRSHGRARLLYLLRRLALSAEARNAAFLPILGSHEVMNVSGDFRRHAAQASRSSPLGGWYPRRIRRRRMNEPPWAAGACSTWRRASCAVRVASASVLVARLRVSGPAPGSVPMEPASSSEPPPLAEAAARRRLPEELKLRRRTLESVLEQCQRALEMMHEADLGEAAEGASFKEVEVEEEGGGDGGGDEDEGAPPPPPSETDYEADELCDLLKSRVQSPEFLEKLDTLQKSVYQHGAVDETVSWDIISAADIWDDKSMNVSDDSEDGYVLVKQEDIVDALSKTFSTKKRKSKLQKAWDGTKVVYNMASWSATAIGEI</sequence>
<dbReference type="InterPro" id="IPR057221">
    <property type="entry name" value="DUF7899"/>
</dbReference>
<name>A0A811PTP6_9POAL</name>
<comment type="caution">
    <text evidence="2">The sequence shown here is derived from an EMBL/GenBank/DDBJ whole genome shotgun (WGS) entry which is preliminary data.</text>
</comment>
<dbReference type="EMBL" id="CAJGYO010000008">
    <property type="protein sequence ID" value="CAD6249241.1"/>
    <property type="molecule type" value="Genomic_DNA"/>
</dbReference>
<organism evidence="2 3">
    <name type="scientific">Miscanthus lutarioriparius</name>
    <dbReference type="NCBI Taxonomy" id="422564"/>
    <lineage>
        <taxon>Eukaryota</taxon>
        <taxon>Viridiplantae</taxon>
        <taxon>Streptophyta</taxon>
        <taxon>Embryophyta</taxon>
        <taxon>Tracheophyta</taxon>
        <taxon>Spermatophyta</taxon>
        <taxon>Magnoliopsida</taxon>
        <taxon>Liliopsida</taxon>
        <taxon>Poales</taxon>
        <taxon>Poaceae</taxon>
        <taxon>PACMAD clade</taxon>
        <taxon>Panicoideae</taxon>
        <taxon>Andropogonodae</taxon>
        <taxon>Andropogoneae</taxon>
        <taxon>Saccharinae</taxon>
        <taxon>Miscanthus</taxon>
    </lineage>
</organism>
<dbReference type="AlphaFoldDB" id="A0A811PTP6"/>
<feature type="region of interest" description="Disordered" evidence="1">
    <location>
        <begin position="486"/>
        <end position="509"/>
    </location>
</feature>
<reference evidence="2" key="1">
    <citation type="submission" date="2020-10" db="EMBL/GenBank/DDBJ databases">
        <authorList>
            <person name="Han B."/>
            <person name="Lu T."/>
            <person name="Zhao Q."/>
            <person name="Huang X."/>
            <person name="Zhao Y."/>
        </authorList>
    </citation>
    <scope>NUCLEOTIDE SEQUENCE</scope>
</reference>
<evidence type="ECO:0000313" key="2">
    <source>
        <dbReference type="EMBL" id="CAD6249241.1"/>
    </source>
</evidence>
<feature type="region of interest" description="Disordered" evidence="1">
    <location>
        <begin position="546"/>
        <end position="583"/>
    </location>
</feature>
<keyword evidence="3" id="KW-1185">Reference proteome</keyword>
<dbReference type="Proteomes" id="UP000604825">
    <property type="component" value="Unassembled WGS sequence"/>
</dbReference>
<dbReference type="Pfam" id="PF25463">
    <property type="entry name" value="DUF7899"/>
    <property type="match status" value="1"/>
</dbReference>
<proteinExistence type="predicted"/>
<gene>
    <name evidence="2" type="ORF">NCGR_LOCUS33079</name>
</gene>
<dbReference type="PANTHER" id="PTHR31789:SF6">
    <property type="entry name" value="TRANSDUCIN_WD40 REPEAT-LIKE SUPERFAMILY PROTEIN"/>
    <property type="match status" value="1"/>
</dbReference>
<feature type="region of interest" description="Disordered" evidence="1">
    <location>
        <begin position="31"/>
        <end position="70"/>
    </location>
</feature>
<dbReference type="SUPFAM" id="SSF69322">
    <property type="entry name" value="Tricorn protease domain 2"/>
    <property type="match status" value="1"/>
</dbReference>
<feature type="compositionally biased region" description="Acidic residues" evidence="1">
    <location>
        <begin position="556"/>
        <end position="572"/>
    </location>
</feature>
<evidence type="ECO:0000313" key="3">
    <source>
        <dbReference type="Proteomes" id="UP000604825"/>
    </source>
</evidence>
<feature type="compositionally biased region" description="Basic and acidic residues" evidence="1">
    <location>
        <begin position="37"/>
        <end position="54"/>
    </location>
</feature>
<evidence type="ECO:0008006" key="4">
    <source>
        <dbReference type="Google" id="ProtNLM"/>
    </source>
</evidence>